<sequence>MTYGPTSPTVPLMTLVHASCVALERGAVLLRGPSGSGKSDLALRLIDGGALLVADDYVALTPRDGLLMAHPPNNYGAFWRCAALDWFGLIICPAHG</sequence>
<reference evidence="2 3" key="1">
    <citation type="submission" date="2019-09" db="EMBL/GenBank/DDBJ databases">
        <title>NBRP : Genome information of microbial organism related human and environment.</title>
        <authorList>
            <person name="Hattori M."/>
            <person name="Oshima K."/>
            <person name="Inaba H."/>
            <person name="Suda W."/>
            <person name="Sakamoto M."/>
            <person name="Iino T."/>
            <person name="Kitahara M."/>
            <person name="Oshida Y."/>
            <person name="Iida T."/>
            <person name="Kudo T."/>
            <person name="Itoh T."/>
            <person name="Ohkuma M."/>
        </authorList>
    </citation>
    <scope>NUCLEOTIDE SEQUENCE [LARGE SCALE GENOMIC DNA]</scope>
    <source>
        <strain evidence="2 3">Mie-1</strain>
    </source>
</reference>
<dbReference type="InterPro" id="IPR027417">
    <property type="entry name" value="P-loop_NTPase"/>
</dbReference>
<proteinExistence type="predicted"/>
<protein>
    <recommendedName>
        <fullName evidence="1">HPr kinase/phosphorylase C-terminal domain-containing protein</fullName>
    </recommendedName>
</protein>
<dbReference type="EMBL" id="BKCM01000007">
    <property type="protein sequence ID" value="GER00961.1"/>
    <property type="molecule type" value="Genomic_DNA"/>
</dbReference>
<dbReference type="SUPFAM" id="SSF53795">
    <property type="entry name" value="PEP carboxykinase-like"/>
    <property type="match status" value="1"/>
</dbReference>
<evidence type="ECO:0000313" key="3">
    <source>
        <dbReference type="Proteomes" id="UP000325187"/>
    </source>
</evidence>
<dbReference type="GO" id="GO:0006109">
    <property type="term" value="P:regulation of carbohydrate metabolic process"/>
    <property type="evidence" value="ECO:0007669"/>
    <property type="project" value="InterPro"/>
</dbReference>
<accession>A0A5A7MY14</accession>
<evidence type="ECO:0000313" key="2">
    <source>
        <dbReference type="EMBL" id="GER00961.1"/>
    </source>
</evidence>
<dbReference type="AlphaFoldDB" id="A0A5A7MY14"/>
<dbReference type="Proteomes" id="UP000325187">
    <property type="component" value="Unassembled WGS sequence"/>
</dbReference>
<dbReference type="InterPro" id="IPR011104">
    <property type="entry name" value="Hpr_kin/Pase_C"/>
</dbReference>
<dbReference type="GO" id="GO:0005524">
    <property type="term" value="F:ATP binding"/>
    <property type="evidence" value="ECO:0007669"/>
    <property type="project" value="InterPro"/>
</dbReference>
<keyword evidence="3" id="KW-1185">Reference proteome</keyword>
<evidence type="ECO:0000259" key="1">
    <source>
        <dbReference type="Pfam" id="PF07475"/>
    </source>
</evidence>
<comment type="caution">
    <text evidence="2">The sequence shown here is derived from an EMBL/GenBank/DDBJ whole genome shotgun (WGS) entry which is preliminary data.</text>
</comment>
<dbReference type="Pfam" id="PF07475">
    <property type="entry name" value="Hpr_kinase_C"/>
    <property type="match status" value="1"/>
</dbReference>
<name>A0A5A7MY14_9PROT</name>
<dbReference type="Gene3D" id="3.40.50.300">
    <property type="entry name" value="P-loop containing nucleotide triphosphate hydrolases"/>
    <property type="match status" value="1"/>
</dbReference>
<feature type="domain" description="HPr kinase/phosphorylase C-terminal" evidence="1">
    <location>
        <begin position="14"/>
        <end position="72"/>
    </location>
</feature>
<gene>
    <name evidence="2" type="ORF">JCM17845_15840</name>
</gene>
<organism evidence="2 3">
    <name type="scientific">Iodidimonas gelatinilytica</name>
    <dbReference type="NCBI Taxonomy" id="1236966"/>
    <lineage>
        <taxon>Bacteria</taxon>
        <taxon>Pseudomonadati</taxon>
        <taxon>Pseudomonadota</taxon>
        <taxon>Alphaproteobacteria</taxon>
        <taxon>Iodidimonadales</taxon>
        <taxon>Iodidimonadaceae</taxon>
        <taxon>Iodidimonas</taxon>
    </lineage>
</organism>
<dbReference type="GO" id="GO:0000155">
    <property type="term" value="F:phosphorelay sensor kinase activity"/>
    <property type="evidence" value="ECO:0007669"/>
    <property type="project" value="InterPro"/>
</dbReference>